<dbReference type="EMBL" id="CAJVPY010048565">
    <property type="protein sequence ID" value="CAG8812255.1"/>
    <property type="molecule type" value="Genomic_DNA"/>
</dbReference>
<evidence type="ECO:0000313" key="2">
    <source>
        <dbReference type="EMBL" id="CAG8812255.1"/>
    </source>
</evidence>
<comment type="caution">
    <text evidence="2">The sequence shown here is derived from an EMBL/GenBank/DDBJ whole genome shotgun (WGS) entry which is preliminary data.</text>
</comment>
<dbReference type="OrthoDB" id="2420438at2759"/>
<gene>
    <name evidence="2" type="ORF">DERYTH_LOCUS25589</name>
</gene>
<organism evidence="2 3">
    <name type="scientific">Dentiscutata erythropus</name>
    <dbReference type="NCBI Taxonomy" id="1348616"/>
    <lineage>
        <taxon>Eukaryota</taxon>
        <taxon>Fungi</taxon>
        <taxon>Fungi incertae sedis</taxon>
        <taxon>Mucoromycota</taxon>
        <taxon>Glomeromycotina</taxon>
        <taxon>Glomeromycetes</taxon>
        <taxon>Diversisporales</taxon>
        <taxon>Gigasporaceae</taxon>
        <taxon>Dentiscutata</taxon>
    </lineage>
</organism>
<feature type="non-terminal residue" evidence="2">
    <location>
        <position position="109"/>
    </location>
</feature>
<name>A0A9N9K536_9GLOM</name>
<proteinExistence type="predicted"/>
<accession>A0A9N9K536</accession>
<evidence type="ECO:0000313" key="3">
    <source>
        <dbReference type="Proteomes" id="UP000789405"/>
    </source>
</evidence>
<sequence length="109" mass="13323">EIIPKLYGKENKNKENINKENKNKENKNKENKNKENKNKKNKNKRNENRENKNKYYELDIPFFEFLEIPPSLHNSLEVFIPVTQLILQDSKLRAKEIRYECIYIHKIYK</sequence>
<dbReference type="Proteomes" id="UP000789405">
    <property type="component" value="Unassembled WGS sequence"/>
</dbReference>
<dbReference type="AlphaFoldDB" id="A0A9N9K536"/>
<reference evidence="2" key="1">
    <citation type="submission" date="2021-06" db="EMBL/GenBank/DDBJ databases">
        <authorList>
            <person name="Kallberg Y."/>
            <person name="Tangrot J."/>
            <person name="Rosling A."/>
        </authorList>
    </citation>
    <scope>NUCLEOTIDE SEQUENCE</scope>
    <source>
        <strain evidence="2">MA453B</strain>
    </source>
</reference>
<feature type="region of interest" description="Disordered" evidence="1">
    <location>
        <begin position="1"/>
        <end position="52"/>
    </location>
</feature>
<evidence type="ECO:0000256" key="1">
    <source>
        <dbReference type="SAM" id="MobiDB-lite"/>
    </source>
</evidence>
<feature type="compositionally biased region" description="Basic and acidic residues" evidence="1">
    <location>
        <begin position="7"/>
        <end position="52"/>
    </location>
</feature>
<protein>
    <submittedName>
        <fullName evidence="2">10407_t:CDS:1</fullName>
    </submittedName>
</protein>
<keyword evidence="3" id="KW-1185">Reference proteome</keyword>
<feature type="non-terminal residue" evidence="2">
    <location>
        <position position="1"/>
    </location>
</feature>